<evidence type="ECO:0000313" key="3">
    <source>
        <dbReference type="EMBL" id="KAJ1961302.1"/>
    </source>
</evidence>
<feature type="compositionally biased region" description="Polar residues" evidence="1">
    <location>
        <begin position="846"/>
        <end position="863"/>
    </location>
</feature>
<feature type="region of interest" description="Disordered" evidence="1">
    <location>
        <begin position="1"/>
        <end position="163"/>
    </location>
</feature>
<evidence type="ECO:0008006" key="5">
    <source>
        <dbReference type="Google" id="ProtNLM"/>
    </source>
</evidence>
<feature type="compositionally biased region" description="Low complexity" evidence="1">
    <location>
        <begin position="153"/>
        <end position="163"/>
    </location>
</feature>
<proteinExistence type="predicted"/>
<evidence type="ECO:0000313" key="4">
    <source>
        <dbReference type="Proteomes" id="UP001150925"/>
    </source>
</evidence>
<dbReference type="Pfam" id="PF10300">
    <property type="entry name" value="Iml2-TPR_39"/>
    <property type="match status" value="2"/>
</dbReference>
<name>A0A9W8ATY0_9FUNG</name>
<keyword evidence="4" id="KW-1185">Reference proteome</keyword>
<dbReference type="OrthoDB" id="43460at2759"/>
<dbReference type="GO" id="GO:0005634">
    <property type="term" value="C:nucleus"/>
    <property type="evidence" value="ECO:0007669"/>
    <property type="project" value="TreeGrafter"/>
</dbReference>
<sequence>MTMYPDRNGARAAPPLPSRPHLSGNSTASSTMSGNESEDDDNFEDAKEFLGPTVPGTPEGDSIARQEVLVKDLATFHLHPFPPGSPEESPSPPLPRGATTGIVHTLANAGTPGTPSTDVPSPASPSGSKLKLRGLLRRPGGKDNHKPTQPRRSLTSPIPSALSSSLDSEISVTYKILDQFLDSQMQEAEDQANKLRDSSLYASLGYSLILFLKATMTFEGDNIIAAQAALKHTLDKASRIRKDSKKLTNAKETGGGGASFVSGLGAGVMDTLGGFLGKGGNSWQAMKTMNRTQLHAELVYAETSLLKAMLNIYSEDGLLNFLKEGLHVRSSYVIYRDCSKFLAWINEPENRHLQLQMIDCHFVSGVVLGVAMFNMILSLLPDKYLRIVEIFGFSGDRTYALELLEVGSGWREPDSGPDARVPAVYRCRQGLRRPFSDMALLFYHTVFSSIFPLSGVSVGLAQRILLHHLRRHKNGVIFMYFAARTHQILGQIPQAIAEYHRTIAVQKEWAQLQHLCYWELVINHFSLLQFTPQATDFLDILLRESRWSKAVYTYCQAASLYQGGATRKDIRETMDQVGARVQRIGGKSIPVEKFVARKARKFFMQNQRLLLPALELMMVWSAFMSMPVTHLWLALALVDKELETLDQNHDQLTNDEHYYYYDDLCLAHLLRGIILRELAYPTSAVLSSTSPFNRPAKCQKAAHAHGCTTEFDCPLYTEDVLKPALSAEAAVTIREVRAKYNNVPLDQASTHSFHKVVQHSHRIALDHYLFFMAHYQLGLLYLAIRDLTRAIVTFEVVIRCSGSHSFDFPTRSSSCIDTLPKLLLKTTKESLDQSPSVSFGEESDADSSGTPTPGQMRSSTPVPQLGNQGCAIEPLLSSFSLTKRRAKYSMQNIITLKSYNALQKAKSLQKEG</sequence>
<dbReference type="PANTHER" id="PTHR31859">
    <property type="entry name" value="TETRATRICOPEPTIDE REPEAT PROTEIN 39 FAMILY MEMBER"/>
    <property type="match status" value="1"/>
</dbReference>
<keyword evidence="2" id="KW-0472">Membrane</keyword>
<keyword evidence="2" id="KW-1133">Transmembrane helix</keyword>
<accession>A0A9W8ATY0</accession>
<dbReference type="GO" id="GO:0005829">
    <property type="term" value="C:cytosol"/>
    <property type="evidence" value="ECO:0007669"/>
    <property type="project" value="TreeGrafter"/>
</dbReference>
<dbReference type="EMBL" id="JANBPY010001162">
    <property type="protein sequence ID" value="KAJ1961302.1"/>
    <property type="molecule type" value="Genomic_DNA"/>
</dbReference>
<feature type="compositionally biased region" description="Pro residues" evidence="1">
    <location>
        <begin position="80"/>
        <end position="95"/>
    </location>
</feature>
<feature type="transmembrane region" description="Helical" evidence="2">
    <location>
        <begin position="441"/>
        <end position="461"/>
    </location>
</feature>
<reference evidence="3" key="1">
    <citation type="submission" date="2022-07" db="EMBL/GenBank/DDBJ databases">
        <title>Phylogenomic reconstructions and comparative analyses of Kickxellomycotina fungi.</title>
        <authorList>
            <person name="Reynolds N.K."/>
            <person name="Stajich J.E."/>
            <person name="Barry K."/>
            <person name="Grigoriev I.V."/>
            <person name="Crous P."/>
            <person name="Smith M.E."/>
        </authorList>
    </citation>
    <scope>NUCLEOTIDE SEQUENCE</scope>
    <source>
        <strain evidence="3">RSA 1196</strain>
    </source>
</reference>
<gene>
    <name evidence="3" type="ORF">IWQ62_003914</name>
</gene>
<feature type="region of interest" description="Disordered" evidence="1">
    <location>
        <begin position="833"/>
        <end position="863"/>
    </location>
</feature>
<dbReference type="InterPro" id="IPR019412">
    <property type="entry name" value="IML2/TPR_39"/>
</dbReference>
<feature type="transmembrane region" description="Helical" evidence="2">
    <location>
        <begin position="360"/>
        <end position="380"/>
    </location>
</feature>
<evidence type="ECO:0000256" key="2">
    <source>
        <dbReference type="SAM" id="Phobius"/>
    </source>
</evidence>
<dbReference type="AlphaFoldDB" id="A0A9W8ATY0"/>
<evidence type="ECO:0000256" key="1">
    <source>
        <dbReference type="SAM" id="MobiDB-lite"/>
    </source>
</evidence>
<dbReference type="GO" id="GO:0005741">
    <property type="term" value="C:mitochondrial outer membrane"/>
    <property type="evidence" value="ECO:0007669"/>
    <property type="project" value="TreeGrafter"/>
</dbReference>
<dbReference type="Proteomes" id="UP001150925">
    <property type="component" value="Unassembled WGS sequence"/>
</dbReference>
<feature type="compositionally biased region" description="Polar residues" evidence="1">
    <location>
        <begin position="23"/>
        <end position="35"/>
    </location>
</feature>
<dbReference type="PANTHER" id="PTHR31859:SF1">
    <property type="entry name" value="TETRATRICOPEPTIDE REPEAT PROTEIN 39C"/>
    <property type="match status" value="1"/>
</dbReference>
<comment type="caution">
    <text evidence="3">The sequence shown here is derived from an EMBL/GenBank/DDBJ whole genome shotgun (WGS) entry which is preliminary data.</text>
</comment>
<organism evidence="3 4">
    <name type="scientific">Dispira parvispora</name>
    <dbReference type="NCBI Taxonomy" id="1520584"/>
    <lineage>
        <taxon>Eukaryota</taxon>
        <taxon>Fungi</taxon>
        <taxon>Fungi incertae sedis</taxon>
        <taxon>Zoopagomycota</taxon>
        <taxon>Kickxellomycotina</taxon>
        <taxon>Dimargaritomycetes</taxon>
        <taxon>Dimargaritales</taxon>
        <taxon>Dimargaritaceae</taxon>
        <taxon>Dispira</taxon>
    </lineage>
</organism>
<keyword evidence="2" id="KW-0812">Transmembrane</keyword>
<protein>
    <recommendedName>
        <fullName evidence="5">Tetratricopeptide repeat protein 39B</fullName>
    </recommendedName>
</protein>